<accession>A0AAW1FQK4</accession>
<reference evidence="1 2" key="1">
    <citation type="journal article" date="2024" name="Genome Biol. Evol.">
        <title>Chromosome-level genome assembly of the viviparous eelpout Zoarces viviparus.</title>
        <authorList>
            <person name="Fuhrmann N."/>
            <person name="Brasseur M.V."/>
            <person name="Bakowski C.E."/>
            <person name="Podsiadlowski L."/>
            <person name="Prost S."/>
            <person name="Krehenwinkel H."/>
            <person name="Mayer C."/>
        </authorList>
    </citation>
    <scope>NUCLEOTIDE SEQUENCE [LARGE SCALE GENOMIC DNA]</scope>
    <source>
        <strain evidence="1">NO-MEL_2022_Ind0_liver</strain>
    </source>
</reference>
<dbReference type="AlphaFoldDB" id="A0AAW1FQK4"/>
<dbReference type="EMBL" id="JBCEZU010000043">
    <property type="protein sequence ID" value="KAK9537097.1"/>
    <property type="molecule type" value="Genomic_DNA"/>
</dbReference>
<dbReference type="Proteomes" id="UP001488805">
    <property type="component" value="Unassembled WGS sequence"/>
</dbReference>
<organism evidence="1 2">
    <name type="scientific">Zoarces viviparus</name>
    <name type="common">Viviparous eelpout</name>
    <name type="synonym">Blennius viviparus</name>
    <dbReference type="NCBI Taxonomy" id="48416"/>
    <lineage>
        <taxon>Eukaryota</taxon>
        <taxon>Metazoa</taxon>
        <taxon>Chordata</taxon>
        <taxon>Craniata</taxon>
        <taxon>Vertebrata</taxon>
        <taxon>Euteleostomi</taxon>
        <taxon>Actinopterygii</taxon>
        <taxon>Neopterygii</taxon>
        <taxon>Teleostei</taxon>
        <taxon>Neoteleostei</taxon>
        <taxon>Acanthomorphata</taxon>
        <taxon>Eupercaria</taxon>
        <taxon>Perciformes</taxon>
        <taxon>Cottioidei</taxon>
        <taxon>Zoarcales</taxon>
        <taxon>Zoarcidae</taxon>
        <taxon>Zoarcinae</taxon>
        <taxon>Zoarces</taxon>
    </lineage>
</organism>
<gene>
    <name evidence="1" type="ORF">VZT92_005767</name>
</gene>
<proteinExistence type="predicted"/>
<evidence type="ECO:0000313" key="1">
    <source>
        <dbReference type="EMBL" id="KAK9537097.1"/>
    </source>
</evidence>
<evidence type="ECO:0000313" key="2">
    <source>
        <dbReference type="Proteomes" id="UP001488805"/>
    </source>
</evidence>
<keyword evidence="2" id="KW-1185">Reference proteome</keyword>
<protein>
    <submittedName>
        <fullName evidence="1">Uncharacterized protein</fullName>
    </submittedName>
</protein>
<sequence length="77" mass="8418">MAWCDMETDRGPLGVYRFSGTLIWEKSEWMKPASAQGLLTYSAGCPALALALALSVWIDGATCWAPAARNVQAWQLI</sequence>
<name>A0AAW1FQK4_ZOAVI</name>
<comment type="caution">
    <text evidence="1">The sequence shown here is derived from an EMBL/GenBank/DDBJ whole genome shotgun (WGS) entry which is preliminary data.</text>
</comment>